<accession>A0A085ZZA9</accession>
<dbReference type="EMBL" id="JPRH01000017">
    <property type="protein sequence ID" value="KFF09773.1"/>
    <property type="molecule type" value="Genomic_DNA"/>
</dbReference>
<keyword evidence="2" id="KW-1185">Reference proteome</keyword>
<organism evidence="1 2">
    <name type="scientific">Chryseobacterium soli</name>
    <dbReference type="NCBI Taxonomy" id="445961"/>
    <lineage>
        <taxon>Bacteria</taxon>
        <taxon>Pseudomonadati</taxon>
        <taxon>Bacteroidota</taxon>
        <taxon>Flavobacteriia</taxon>
        <taxon>Flavobacteriales</taxon>
        <taxon>Weeksellaceae</taxon>
        <taxon>Chryseobacterium group</taxon>
        <taxon>Chryseobacterium</taxon>
    </lineage>
</organism>
<comment type="caution">
    <text evidence="1">The sequence shown here is derived from an EMBL/GenBank/DDBJ whole genome shotgun (WGS) entry which is preliminary data.</text>
</comment>
<evidence type="ECO:0000313" key="1">
    <source>
        <dbReference type="EMBL" id="KFF09773.1"/>
    </source>
</evidence>
<gene>
    <name evidence="1" type="ORF">IW15_22190</name>
</gene>
<reference evidence="1 2" key="1">
    <citation type="submission" date="2014-07" db="EMBL/GenBank/DDBJ databases">
        <title>Genome of Chryseobacterium soli DSM 19298.</title>
        <authorList>
            <person name="Stropko S.J."/>
            <person name="Pipes S.E."/>
            <person name="Newman J."/>
        </authorList>
    </citation>
    <scope>NUCLEOTIDE SEQUENCE [LARGE SCALE GENOMIC DNA]</scope>
    <source>
        <strain evidence="1 2">DSM 19298</strain>
    </source>
</reference>
<protein>
    <submittedName>
        <fullName evidence="1">Uncharacterized protein</fullName>
    </submittedName>
</protein>
<name>A0A085ZZA9_9FLAO</name>
<evidence type="ECO:0000313" key="2">
    <source>
        <dbReference type="Proteomes" id="UP000028705"/>
    </source>
</evidence>
<dbReference type="Proteomes" id="UP000028705">
    <property type="component" value="Unassembled WGS sequence"/>
</dbReference>
<sequence length="179" mass="19602">MKKTILTLTFLGSLTFCFGQSITGKYEESAIIAPDKIRNMMKSDVVITKDNTMSKKIWISNLIGSTAFYAIRNAANDEKEVYNIPPQNIAGYAVNMGCVVFDKEEEQVVIALNDKSSCTRMSQSGYGDISVVKDGVKAGGVTVRTNEKTSTGTTKMNKKRVSVNTKEAIYGVQYVGVKI</sequence>
<dbReference type="STRING" id="445961.IW15_22190"/>
<dbReference type="AlphaFoldDB" id="A0A085ZZA9"/>
<dbReference type="eggNOG" id="ENOG5032WS2">
    <property type="taxonomic scope" value="Bacteria"/>
</dbReference>
<dbReference type="RefSeq" id="WP_034715558.1">
    <property type="nucleotide sequence ID" value="NZ_JPRH01000017.1"/>
</dbReference>
<proteinExistence type="predicted"/>
<dbReference type="OrthoDB" id="1450454at2"/>